<dbReference type="InterPro" id="IPR014729">
    <property type="entry name" value="Rossmann-like_a/b/a_fold"/>
</dbReference>
<keyword evidence="1 9" id="KW-0963">Cytoplasm</keyword>
<dbReference type="InterPro" id="IPR001980">
    <property type="entry name" value="PPAT"/>
</dbReference>
<feature type="binding site" evidence="9">
    <location>
        <position position="101"/>
    </location>
    <ligand>
        <name>substrate</name>
    </ligand>
</feature>
<dbReference type="NCBIfam" id="TIGR00125">
    <property type="entry name" value="cyt_tran_rel"/>
    <property type="match status" value="1"/>
</dbReference>
<comment type="subunit">
    <text evidence="9">Homohexamer.</text>
</comment>
<evidence type="ECO:0000256" key="4">
    <source>
        <dbReference type="ARBA" id="ARBA00022741"/>
    </source>
</evidence>
<dbReference type="InterPro" id="IPR004821">
    <property type="entry name" value="Cyt_trans-like"/>
</dbReference>
<evidence type="ECO:0000256" key="6">
    <source>
        <dbReference type="ARBA" id="ARBA00022842"/>
    </source>
</evidence>
<feature type="binding site" evidence="9">
    <location>
        <begin position="102"/>
        <end position="104"/>
    </location>
    <ligand>
        <name>ATP</name>
        <dbReference type="ChEBI" id="CHEBI:30616"/>
    </ligand>
</feature>
<reference evidence="11 12" key="1">
    <citation type="submission" date="2019-05" db="EMBL/GenBank/DDBJ databases">
        <authorList>
            <consortium name="Science for Life Laboratories"/>
        </authorList>
    </citation>
    <scope>NUCLEOTIDE SEQUENCE [LARGE SCALE GENOMIC DNA]</scope>
    <source>
        <strain evidence="11">Soil9</strain>
    </source>
</reference>
<dbReference type="HAMAP" id="MF_00151">
    <property type="entry name" value="PPAT_bact"/>
    <property type="match status" value="1"/>
</dbReference>
<keyword evidence="5 9" id="KW-0067">ATP-binding</keyword>
<dbReference type="PANTHER" id="PTHR21342:SF1">
    <property type="entry name" value="PHOSPHOPANTETHEINE ADENYLYLTRANSFERASE"/>
    <property type="match status" value="1"/>
</dbReference>
<dbReference type="EMBL" id="LR593886">
    <property type="protein sequence ID" value="VTR98154.1"/>
    <property type="molecule type" value="Genomic_DNA"/>
</dbReference>
<keyword evidence="6 9" id="KW-0460">Magnesium</keyword>
<dbReference type="RefSeq" id="WP_162671507.1">
    <property type="nucleotide sequence ID" value="NZ_LR593886.1"/>
</dbReference>
<organism evidence="11 12">
    <name type="scientific">Gemmata massiliana</name>
    <dbReference type="NCBI Taxonomy" id="1210884"/>
    <lineage>
        <taxon>Bacteria</taxon>
        <taxon>Pseudomonadati</taxon>
        <taxon>Planctomycetota</taxon>
        <taxon>Planctomycetia</taxon>
        <taxon>Gemmatales</taxon>
        <taxon>Gemmataceae</taxon>
        <taxon>Gemmata</taxon>
    </lineage>
</organism>
<feature type="binding site" evidence="9">
    <location>
        <begin position="16"/>
        <end position="17"/>
    </location>
    <ligand>
        <name>ATP</name>
        <dbReference type="ChEBI" id="CHEBI:30616"/>
    </ligand>
</feature>
<feature type="site" description="Transition state stabilizer" evidence="9">
    <location>
        <position position="24"/>
    </location>
</feature>
<keyword evidence="7 9" id="KW-0173">Coenzyme A biosynthesis</keyword>
<dbReference type="GO" id="GO:0005524">
    <property type="term" value="F:ATP binding"/>
    <property type="evidence" value="ECO:0007669"/>
    <property type="project" value="UniProtKB-KW"/>
</dbReference>
<comment type="cofactor">
    <cofactor evidence="9">
        <name>Mg(2+)</name>
        <dbReference type="ChEBI" id="CHEBI:18420"/>
    </cofactor>
</comment>
<evidence type="ECO:0000259" key="10">
    <source>
        <dbReference type="Pfam" id="PF01467"/>
    </source>
</evidence>
<dbReference type="PANTHER" id="PTHR21342">
    <property type="entry name" value="PHOSPHOPANTETHEINE ADENYLYLTRANSFERASE"/>
    <property type="match status" value="1"/>
</dbReference>
<feature type="domain" description="Cytidyltransferase-like" evidence="10">
    <location>
        <begin position="12"/>
        <end position="147"/>
    </location>
</feature>
<comment type="pathway">
    <text evidence="9">Cofactor biosynthesis; coenzyme A biosynthesis; CoA from (R)-pantothenate: step 4/5.</text>
</comment>
<dbReference type="CDD" id="cd02163">
    <property type="entry name" value="PPAT"/>
    <property type="match status" value="1"/>
</dbReference>
<dbReference type="Gene3D" id="3.40.50.620">
    <property type="entry name" value="HUPs"/>
    <property type="match status" value="1"/>
</dbReference>
<dbReference type="AlphaFoldDB" id="A0A6P2DB12"/>
<evidence type="ECO:0000256" key="8">
    <source>
        <dbReference type="ARBA" id="ARBA00029346"/>
    </source>
</evidence>
<feature type="binding site" evidence="9">
    <location>
        <begin position="137"/>
        <end position="143"/>
    </location>
    <ligand>
        <name>ATP</name>
        <dbReference type="ChEBI" id="CHEBI:30616"/>
    </ligand>
</feature>
<keyword evidence="2 9" id="KW-0808">Transferase</keyword>
<feature type="binding site" evidence="9">
    <location>
        <position position="87"/>
    </location>
    <ligand>
        <name>substrate</name>
    </ligand>
</feature>
<dbReference type="EC" id="2.7.7.3" evidence="9"/>
<keyword evidence="4 9" id="KW-0547">Nucleotide-binding</keyword>
<feature type="binding site" evidence="9">
    <location>
        <position position="24"/>
    </location>
    <ligand>
        <name>ATP</name>
        <dbReference type="ChEBI" id="CHEBI:30616"/>
    </ligand>
</feature>
<feature type="binding site" evidence="9">
    <location>
        <position position="48"/>
    </location>
    <ligand>
        <name>substrate</name>
    </ligand>
</feature>
<comment type="catalytic activity">
    <reaction evidence="8 9">
        <text>(R)-4'-phosphopantetheine + ATP + H(+) = 3'-dephospho-CoA + diphosphate</text>
        <dbReference type="Rhea" id="RHEA:19801"/>
        <dbReference type="ChEBI" id="CHEBI:15378"/>
        <dbReference type="ChEBI" id="CHEBI:30616"/>
        <dbReference type="ChEBI" id="CHEBI:33019"/>
        <dbReference type="ChEBI" id="CHEBI:57328"/>
        <dbReference type="ChEBI" id="CHEBI:61723"/>
        <dbReference type="EC" id="2.7.7.3"/>
    </reaction>
</comment>
<accession>A0A6P2DB12</accession>
<dbReference type="Pfam" id="PF01467">
    <property type="entry name" value="CTP_transf_like"/>
    <property type="match status" value="1"/>
</dbReference>
<evidence type="ECO:0000256" key="2">
    <source>
        <dbReference type="ARBA" id="ARBA00022679"/>
    </source>
</evidence>
<evidence type="ECO:0000256" key="1">
    <source>
        <dbReference type="ARBA" id="ARBA00022490"/>
    </source>
</evidence>
<evidence type="ECO:0000256" key="5">
    <source>
        <dbReference type="ARBA" id="ARBA00022840"/>
    </source>
</evidence>
<sequence>MSDSTLSPRVAVYTGTFDPVHYGHLDIIRRGSQLFDKLIVGVGINPDKKTLFNIEERVQLIRDVTSGRGNKADTLSNVEVLSFEGLAVRFVRDSGARIMLRGLRTLSDMEYEFTMSLMNLAQDPQIETLFLMAKEEFSHVSSSLLRQIAALDGNLSKFLPEPVRTALAERARR</sequence>
<dbReference type="GO" id="GO:0005737">
    <property type="term" value="C:cytoplasm"/>
    <property type="evidence" value="ECO:0007669"/>
    <property type="project" value="UniProtKB-SubCell"/>
</dbReference>
<protein>
    <recommendedName>
        <fullName evidence="9">Phosphopantetheine adenylyltransferase</fullName>
        <ecNumber evidence="9">2.7.7.3</ecNumber>
    </recommendedName>
    <alternativeName>
        <fullName evidence="9">Dephospho-CoA pyrophosphorylase</fullName>
    </alternativeName>
    <alternativeName>
        <fullName evidence="9">Pantetheine-phosphate adenylyltransferase</fullName>
        <shortName evidence="9">PPAT</shortName>
    </alternativeName>
</protein>
<keyword evidence="3 9" id="KW-0548">Nucleotidyltransferase</keyword>
<dbReference type="Proteomes" id="UP000464178">
    <property type="component" value="Chromosome"/>
</dbReference>
<proteinExistence type="inferred from homology"/>
<evidence type="ECO:0000256" key="7">
    <source>
        <dbReference type="ARBA" id="ARBA00022993"/>
    </source>
</evidence>
<dbReference type="PRINTS" id="PR01020">
    <property type="entry name" value="LPSBIOSNTHSS"/>
</dbReference>
<evidence type="ECO:0000313" key="11">
    <source>
        <dbReference type="EMBL" id="VTR98154.1"/>
    </source>
</evidence>
<evidence type="ECO:0000256" key="9">
    <source>
        <dbReference type="HAMAP-Rule" id="MF_00151"/>
    </source>
</evidence>
<feature type="binding site" evidence="9">
    <location>
        <position position="16"/>
    </location>
    <ligand>
        <name>substrate</name>
    </ligand>
</feature>
<dbReference type="SUPFAM" id="SSF52374">
    <property type="entry name" value="Nucleotidylyl transferase"/>
    <property type="match status" value="1"/>
</dbReference>
<comment type="similarity">
    <text evidence="9">Belongs to the bacterial CoaD family.</text>
</comment>
<evidence type="ECO:0000256" key="3">
    <source>
        <dbReference type="ARBA" id="ARBA00022695"/>
    </source>
</evidence>
<keyword evidence="12" id="KW-1185">Reference proteome</keyword>
<comment type="subcellular location">
    <subcellularLocation>
        <location evidence="9">Cytoplasm</location>
    </subcellularLocation>
</comment>
<feature type="binding site" evidence="9">
    <location>
        <position position="112"/>
    </location>
    <ligand>
        <name>ATP</name>
        <dbReference type="ChEBI" id="CHEBI:30616"/>
    </ligand>
</feature>
<evidence type="ECO:0000313" key="12">
    <source>
        <dbReference type="Proteomes" id="UP000464178"/>
    </source>
</evidence>
<name>A0A6P2DB12_9BACT</name>
<dbReference type="KEGG" id="gms:SOIL9_03690"/>
<comment type="function">
    <text evidence="9">Reversibly transfers an adenylyl group from ATP to 4'-phosphopantetheine, yielding dephospho-CoA (dPCoA) and pyrophosphate.</text>
</comment>
<dbReference type="GO" id="GO:0004595">
    <property type="term" value="F:pantetheine-phosphate adenylyltransferase activity"/>
    <property type="evidence" value="ECO:0007669"/>
    <property type="project" value="UniProtKB-UniRule"/>
</dbReference>
<dbReference type="GO" id="GO:0015937">
    <property type="term" value="P:coenzyme A biosynthetic process"/>
    <property type="evidence" value="ECO:0007669"/>
    <property type="project" value="UniProtKB-UniRule"/>
</dbReference>
<dbReference type="NCBIfam" id="TIGR01510">
    <property type="entry name" value="coaD_prev_kdtB"/>
    <property type="match status" value="1"/>
</dbReference>
<gene>
    <name evidence="9" type="primary">coaD</name>
    <name evidence="11" type="ORF">SOIL9_03690</name>
</gene>
<dbReference type="UniPathway" id="UPA00241">
    <property type="reaction ID" value="UER00355"/>
</dbReference>